<reference evidence="2" key="1">
    <citation type="submission" date="2022-12" db="EMBL/GenBank/DDBJ databases">
        <title>Genome assemblies of Blomia tropicalis.</title>
        <authorList>
            <person name="Cui Y."/>
        </authorList>
    </citation>
    <scope>NUCLEOTIDE SEQUENCE</scope>
    <source>
        <tissue evidence="2">Adult mites</tissue>
    </source>
</reference>
<accession>A0A9Q0RQV0</accession>
<dbReference type="EMBL" id="JAPWDV010000001">
    <property type="protein sequence ID" value="KAJ6222311.1"/>
    <property type="molecule type" value="Genomic_DNA"/>
</dbReference>
<evidence type="ECO:0000313" key="3">
    <source>
        <dbReference type="Proteomes" id="UP001142055"/>
    </source>
</evidence>
<organism evidence="2 3">
    <name type="scientific">Blomia tropicalis</name>
    <name type="common">Mite</name>
    <dbReference type="NCBI Taxonomy" id="40697"/>
    <lineage>
        <taxon>Eukaryota</taxon>
        <taxon>Metazoa</taxon>
        <taxon>Ecdysozoa</taxon>
        <taxon>Arthropoda</taxon>
        <taxon>Chelicerata</taxon>
        <taxon>Arachnida</taxon>
        <taxon>Acari</taxon>
        <taxon>Acariformes</taxon>
        <taxon>Sarcoptiformes</taxon>
        <taxon>Astigmata</taxon>
        <taxon>Glycyphagoidea</taxon>
        <taxon>Echimyopodidae</taxon>
        <taxon>Blomia</taxon>
    </lineage>
</organism>
<dbReference type="AlphaFoldDB" id="A0A9Q0RQV0"/>
<comment type="caution">
    <text evidence="2">The sequence shown here is derived from an EMBL/GenBank/DDBJ whole genome shotgun (WGS) entry which is preliminary data.</text>
</comment>
<evidence type="ECO:0000256" key="1">
    <source>
        <dbReference type="SAM" id="SignalP"/>
    </source>
</evidence>
<evidence type="ECO:0000313" key="2">
    <source>
        <dbReference type="EMBL" id="KAJ6222311.1"/>
    </source>
</evidence>
<gene>
    <name evidence="2" type="ORF">RDWZM_000856</name>
</gene>
<feature type="chain" id="PRO_5040419911" description="Secreted protein" evidence="1">
    <location>
        <begin position="19"/>
        <end position="131"/>
    </location>
</feature>
<sequence>MMMMLMVLVVLVPIGSRCNCTKHVMCMCQYYFSLTTDVFHDARESLTKQLAHCSNSRLLGTTSATATFERRNETGQRQTNEGKATTFWRFIHLALLESHEFKDITIHQIEETDYENKNENERVQEPSNKKK</sequence>
<feature type="signal peptide" evidence="1">
    <location>
        <begin position="1"/>
        <end position="18"/>
    </location>
</feature>
<keyword evidence="1" id="KW-0732">Signal</keyword>
<protein>
    <recommendedName>
        <fullName evidence="4">Secreted protein</fullName>
    </recommendedName>
</protein>
<proteinExistence type="predicted"/>
<name>A0A9Q0RQV0_BLOTA</name>
<dbReference type="Proteomes" id="UP001142055">
    <property type="component" value="Chromosome 1"/>
</dbReference>
<keyword evidence="3" id="KW-1185">Reference proteome</keyword>
<evidence type="ECO:0008006" key="4">
    <source>
        <dbReference type="Google" id="ProtNLM"/>
    </source>
</evidence>